<dbReference type="AlphaFoldDB" id="A0A9D7FIR8"/>
<organism evidence="2 3">
    <name type="scientific">Candidatus Propionivibrio dominans</name>
    <dbReference type="NCBI Taxonomy" id="2954373"/>
    <lineage>
        <taxon>Bacteria</taxon>
        <taxon>Pseudomonadati</taxon>
        <taxon>Pseudomonadota</taxon>
        <taxon>Betaproteobacteria</taxon>
        <taxon>Rhodocyclales</taxon>
        <taxon>Rhodocyclaceae</taxon>
        <taxon>Propionivibrio</taxon>
    </lineage>
</organism>
<feature type="signal peptide" evidence="1">
    <location>
        <begin position="1"/>
        <end position="24"/>
    </location>
</feature>
<protein>
    <submittedName>
        <fullName evidence="2">Uncharacterized protein</fullName>
    </submittedName>
</protein>
<keyword evidence="1" id="KW-0732">Signal</keyword>
<dbReference type="Proteomes" id="UP000886602">
    <property type="component" value="Unassembled WGS sequence"/>
</dbReference>
<reference evidence="2" key="1">
    <citation type="submission" date="2020-10" db="EMBL/GenBank/DDBJ databases">
        <title>Connecting structure to function with the recovery of over 1000 high-quality activated sludge metagenome-assembled genomes encoding full-length rRNA genes using long-read sequencing.</title>
        <authorList>
            <person name="Singleton C.M."/>
            <person name="Petriglieri F."/>
            <person name="Kristensen J.M."/>
            <person name="Kirkegaard R.H."/>
            <person name="Michaelsen T.Y."/>
            <person name="Andersen M.H."/>
            <person name="Karst S.M."/>
            <person name="Dueholm M.S."/>
            <person name="Nielsen P.H."/>
            <person name="Albertsen M."/>
        </authorList>
    </citation>
    <scope>NUCLEOTIDE SEQUENCE</scope>
    <source>
        <strain evidence="2">EsbW_18-Q3-R4-48_MAXAC.044</strain>
    </source>
</reference>
<evidence type="ECO:0000313" key="3">
    <source>
        <dbReference type="Proteomes" id="UP000886602"/>
    </source>
</evidence>
<name>A0A9D7FIR8_9RHOO</name>
<accession>A0A9D7FIR8</accession>
<evidence type="ECO:0000313" key="2">
    <source>
        <dbReference type="EMBL" id="MBK7425009.1"/>
    </source>
</evidence>
<dbReference type="EMBL" id="JADJNC010000060">
    <property type="protein sequence ID" value="MBK7425009.1"/>
    <property type="molecule type" value="Genomic_DNA"/>
</dbReference>
<feature type="chain" id="PRO_5038680066" evidence="1">
    <location>
        <begin position="25"/>
        <end position="105"/>
    </location>
</feature>
<sequence length="105" mass="11723">MHRSVYFPLLALLGGALTVSAAHAADKTLSPYRLSPLGEHQQLYQRAPYQLDDRYRFFRPDDPRPLRARSIAAHESGSIPSWCMPSSPSSLLTSLQRCLRKALSG</sequence>
<comment type="caution">
    <text evidence="2">The sequence shown here is derived from an EMBL/GenBank/DDBJ whole genome shotgun (WGS) entry which is preliminary data.</text>
</comment>
<gene>
    <name evidence="2" type="ORF">IPJ48_19095</name>
</gene>
<proteinExistence type="predicted"/>
<evidence type="ECO:0000256" key="1">
    <source>
        <dbReference type="SAM" id="SignalP"/>
    </source>
</evidence>